<reference evidence="1" key="1">
    <citation type="submission" date="2019-08" db="EMBL/GenBank/DDBJ databases">
        <authorList>
            <person name="Kucharzyk K."/>
            <person name="Murdoch R.W."/>
            <person name="Higgins S."/>
            <person name="Loffler F."/>
        </authorList>
    </citation>
    <scope>NUCLEOTIDE SEQUENCE</scope>
</reference>
<accession>A0A645DWT0</accession>
<dbReference type="AlphaFoldDB" id="A0A645DWT0"/>
<organism evidence="1">
    <name type="scientific">bioreactor metagenome</name>
    <dbReference type="NCBI Taxonomy" id="1076179"/>
    <lineage>
        <taxon>unclassified sequences</taxon>
        <taxon>metagenomes</taxon>
        <taxon>ecological metagenomes</taxon>
    </lineage>
</organism>
<comment type="caution">
    <text evidence="1">The sequence shown here is derived from an EMBL/GenBank/DDBJ whole genome shotgun (WGS) entry which is preliminary data.</text>
</comment>
<name>A0A645DWT0_9ZZZZ</name>
<dbReference type="EMBL" id="VSSQ01040470">
    <property type="protein sequence ID" value="MPM93729.1"/>
    <property type="molecule type" value="Genomic_DNA"/>
</dbReference>
<sequence>MGCLLESFRELSLPGVSISHGRVIYKEDEQVDLLHHALREVDLEVSQISKDMESVLWDDRRFSSLAEEILKNRLEEYRLFFKDESFADEREYRLVLKIPRSAEEQMDRILTKGYTSKNGLFIPHFDLSFSKENALHSIKAAPMIEFQLAKIGLQRFLNDHHYPVDKIEITQSTIPIRF</sequence>
<gene>
    <name evidence="1" type="ORF">SDC9_140871</name>
</gene>
<evidence type="ECO:0000313" key="1">
    <source>
        <dbReference type="EMBL" id="MPM93729.1"/>
    </source>
</evidence>
<protein>
    <submittedName>
        <fullName evidence="1">Uncharacterized protein</fullName>
    </submittedName>
</protein>
<proteinExistence type="predicted"/>